<dbReference type="GO" id="GO:0003700">
    <property type="term" value="F:DNA-binding transcription factor activity"/>
    <property type="evidence" value="ECO:0007669"/>
    <property type="project" value="TreeGrafter"/>
</dbReference>
<organism evidence="3">
    <name type="scientific">bioreactor metagenome</name>
    <dbReference type="NCBI Taxonomy" id="1076179"/>
    <lineage>
        <taxon>unclassified sequences</taxon>
        <taxon>metagenomes</taxon>
        <taxon>ecological metagenomes</taxon>
    </lineage>
</organism>
<dbReference type="SMART" id="SM00530">
    <property type="entry name" value="HTH_XRE"/>
    <property type="match status" value="1"/>
</dbReference>
<dbReference type="Gene3D" id="1.10.260.40">
    <property type="entry name" value="lambda repressor-like DNA-binding domains"/>
    <property type="match status" value="1"/>
</dbReference>
<dbReference type="PROSITE" id="PS50943">
    <property type="entry name" value="HTH_CROC1"/>
    <property type="match status" value="1"/>
</dbReference>
<dbReference type="PANTHER" id="PTHR46797:SF1">
    <property type="entry name" value="METHYLPHOSPHONATE SYNTHASE"/>
    <property type="match status" value="1"/>
</dbReference>
<keyword evidence="1" id="KW-0238">DNA-binding</keyword>
<sequence>MDYALLGNRIRNCRKSRGMSQARLAEMLDISVNYMGQIELAERHIGLDLLENISIVLDISILSLLYEVNTGALLTEEINLLLRECTISELLIISDMVKALKLSLGNYCSKLDSGRDQ</sequence>
<dbReference type="EMBL" id="VSSQ01032796">
    <property type="protein sequence ID" value="MPM84183.1"/>
    <property type="molecule type" value="Genomic_DNA"/>
</dbReference>
<dbReference type="InterPro" id="IPR050807">
    <property type="entry name" value="TransReg_Diox_bact_type"/>
</dbReference>
<dbReference type="CDD" id="cd00093">
    <property type="entry name" value="HTH_XRE"/>
    <property type="match status" value="1"/>
</dbReference>
<reference evidence="3" key="1">
    <citation type="submission" date="2019-08" db="EMBL/GenBank/DDBJ databases">
        <authorList>
            <person name="Kucharzyk K."/>
            <person name="Murdoch R.W."/>
            <person name="Higgins S."/>
            <person name="Loffler F."/>
        </authorList>
    </citation>
    <scope>NUCLEOTIDE SEQUENCE</scope>
</reference>
<protein>
    <recommendedName>
        <fullName evidence="2">HTH cro/C1-type domain-containing protein</fullName>
    </recommendedName>
</protein>
<feature type="domain" description="HTH cro/C1-type" evidence="2">
    <location>
        <begin position="10"/>
        <end position="64"/>
    </location>
</feature>
<accession>A0A645D5E0</accession>
<evidence type="ECO:0000313" key="3">
    <source>
        <dbReference type="EMBL" id="MPM84183.1"/>
    </source>
</evidence>
<evidence type="ECO:0000259" key="2">
    <source>
        <dbReference type="PROSITE" id="PS50943"/>
    </source>
</evidence>
<dbReference type="GO" id="GO:0005829">
    <property type="term" value="C:cytosol"/>
    <property type="evidence" value="ECO:0007669"/>
    <property type="project" value="TreeGrafter"/>
</dbReference>
<dbReference type="SUPFAM" id="SSF47413">
    <property type="entry name" value="lambda repressor-like DNA-binding domains"/>
    <property type="match status" value="1"/>
</dbReference>
<dbReference type="GO" id="GO:0003677">
    <property type="term" value="F:DNA binding"/>
    <property type="evidence" value="ECO:0007669"/>
    <property type="project" value="UniProtKB-KW"/>
</dbReference>
<evidence type="ECO:0000256" key="1">
    <source>
        <dbReference type="ARBA" id="ARBA00023125"/>
    </source>
</evidence>
<dbReference type="PANTHER" id="PTHR46797">
    <property type="entry name" value="HTH-TYPE TRANSCRIPTIONAL REGULATOR"/>
    <property type="match status" value="1"/>
</dbReference>
<name>A0A645D5E0_9ZZZZ</name>
<dbReference type="Pfam" id="PF01381">
    <property type="entry name" value="HTH_3"/>
    <property type="match status" value="1"/>
</dbReference>
<dbReference type="InterPro" id="IPR010982">
    <property type="entry name" value="Lambda_DNA-bd_dom_sf"/>
</dbReference>
<gene>
    <name evidence="3" type="ORF">SDC9_131254</name>
</gene>
<dbReference type="AlphaFoldDB" id="A0A645D5E0"/>
<proteinExistence type="predicted"/>
<comment type="caution">
    <text evidence="3">The sequence shown here is derived from an EMBL/GenBank/DDBJ whole genome shotgun (WGS) entry which is preliminary data.</text>
</comment>
<dbReference type="InterPro" id="IPR001387">
    <property type="entry name" value="Cro/C1-type_HTH"/>
</dbReference>